<organism evidence="1">
    <name type="scientific">uncultured Caudovirales phage</name>
    <dbReference type="NCBI Taxonomy" id="2100421"/>
    <lineage>
        <taxon>Viruses</taxon>
        <taxon>Duplodnaviria</taxon>
        <taxon>Heunggongvirae</taxon>
        <taxon>Uroviricota</taxon>
        <taxon>Caudoviricetes</taxon>
        <taxon>Peduoviridae</taxon>
        <taxon>Maltschvirus</taxon>
        <taxon>Maltschvirus maltsch</taxon>
    </lineage>
</organism>
<evidence type="ECO:0000313" key="1">
    <source>
        <dbReference type="EMBL" id="CAB5218816.1"/>
    </source>
</evidence>
<accession>A0A6J7WLX6</accession>
<protein>
    <submittedName>
        <fullName evidence="1">Uncharacterized protein</fullName>
    </submittedName>
</protein>
<sequence>MVTIYLEDNELDVKEDFSNQITYQIDDIKNLDSKATSFSKTIVIPGTVRNNKIFGNIFEFSNSNFYNSEDSNSFYNFNASKSASARLDINGLTIIKGVIRLLQIVIDKGSVEYEVAIFGELGGFVSALGNKKLEDLDFSEFNQSYSISNITNSWDSSGCVFPLIDYGLSSSNKIDYQYKSLRPAFFVKDYINKIITDAGYTYECSFFDTNFFKSLIIPYNRKTLTRRSSAGFNVETKRHTYNSGFTPGVPDIVQIDIQYDKTIAIGDFNANAGYNTFTYTSATALVGKLEVFVSFGYTKPTADALEYILYLNGNPIISTTIGDGFSSGNVAQLFTIDSITINNGDVLNAVVNGQTSGSAGFTLRYVNSSFGNNNFIKISAAAVYDVPVNINEEIIANDTLPQNIFQKDFFSSIIKMFYLMITEDKFKEKHLVIKPWVDFYNLSTSAYLDWSDKIDRSQAIKIKPMSEINARFYNLNYKSDSDFFNEDYKKKYNEGYGNVIFDNQLDFAKDSSTTEVVFSATPLVGYSGTDKIVSTIFKKQNNSTSTSVEEQISVNIRILQYQKLTGFDDWDILDEFSSLGTYDVFPYAGHLDNPNNPSIDLNFGAVRQLYFDLQAGTLSNNLFNVYYSSYMAEITDKDSRLVTAKIKLTEKDIFNLDFGRFIWLDGVLYRLYKINDYSEGEICEVELLRVIYTTYELPGEGECIQAETLQCLQTEDDYNLTIETI</sequence>
<gene>
    <name evidence="1" type="ORF">UFOVP215_33</name>
</gene>
<dbReference type="EMBL" id="LR798266">
    <property type="protein sequence ID" value="CAB5218816.1"/>
    <property type="molecule type" value="Genomic_DNA"/>
</dbReference>
<reference evidence="1" key="1">
    <citation type="submission" date="2020-05" db="EMBL/GenBank/DDBJ databases">
        <authorList>
            <person name="Chiriac C."/>
            <person name="Salcher M."/>
            <person name="Ghai R."/>
            <person name="Kavagutti S V."/>
        </authorList>
    </citation>
    <scope>NUCLEOTIDE SEQUENCE</scope>
</reference>
<proteinExistence type="predicted"/>
<name>A0A6J7WLX6_9CAUD</name>